<evidence type="ECO:0000256" key="13">
    <source>
        <dbReference type="ARBA" id="ARBA00034923"/>
    </source>
</evidence>
<dbReference type="InterPro" id="IPR027417">
    <property type="entry name" value="P-loop_NTPase"/>
</dbReference>
<feature type="domain" description="UvrD-like helicase ATP-binding" evidence="17">
    <location>
        <begin position="10"/>
        <end position="495"/>
    </location>
</feature>
<evidence type="ECO:0000256" key="8">
    <source>
        <dbReference type="ARBA" id="ARBA00023125"/>
    </source>
</evidence>
<dbReference type="GO" id="GO:0005524">
    <property type="term" value="F:ATP binding"/>
    <property type="evidence" value="ECO:0007669"/>
    <property type="project" value="UniProtKB-UniRule"/>
</dbReference>
<dbReference type="EC" id="5.6.2.4" evidence="12"/>
<keyword evidence="4 15" id="KW-0378">Hydrolase</keyword>
<dbReference type="PANTHER" id="PTHR11070:SF2">
    <property type="entry name" value="ATP-DEPENDENT DNA HELICASE SRS2"/>
    <property type="match status" value="1"/>
</dbReference>
<keyword evidence="1" id="KW-0540">Nuclease</keyword>
<evidence type="ECO:0000256" key="4">
    <source>
        <dbReference type="ARBA" id="ARBA00022801"/>
    </source>
</evidence>
<evidence type="ECO:0000256" key="15">
    <source>
        <dbReference type="PROSITE-ProRule" id="PRU00560"/>
    </source>
</evidence>
<dbReference type="GO" id="GO:0005829">
    <property type="term" value="C:cytosol"/>
    <property type="evidence" value="ECO:0007669"/>
    <property type="project" value="TreeGrafter"/>
</dbReference>
<evidence type="ECO:0000256" key="12">
    <source>
        <dbReference type="ARBA" id="ARBA00034808"/>
    </source>
</evidence>
<dbReference type="RefSeq" id="WP_126007314.1">
    <property type="nucleotide sequence ID" value="NZ_CP032509.1"/>
</dbReference>
<dbReference type="Gene3D" id="1.10.486.10">
    <property type="entry name" value="PCRA, domain 4"/>
    <property type="match status" value="1"/>
</dbReference>
<accession>A0A3Q8XLA1</accession>
<keyword evidence="8" id="KW-0238">DNA-binding</keyword>
<evidence type="ECO:0000256" key="10">
    <source>
        <dbReference type="ARBA" id="ARBA00023235"/>
    </source>
</evidence>
<evidence type="ECO:0000256" key="6">
    <source>
        <dbReference type="ARBA" id="ARBA00022839"/>
    </source>
</evidence>
<comment type="catalytic activity">
    <reaction evidence="11">
        <text>Couples ATP hydrolysis with the unwinding of duplex DNA by translocating in the 3'-5' direction.</text>
        <dbReference type="EC" id="5.6.2.4"/>
    </reaction>
</comment>
<feature type="binding site" evidence="15">
    <location>
        <begin position="31"/>
        <end position="38"/>
    </location>
    <ligand>
        <name>ATP</name>
        <dbReference type="ChEBI" id="CHEBI:30616"/>
    </ligand>
</feature>
<dbReference type="Pfam" id="PF13361">
    <property type="entry name" value="UvrD_C"/>
    <property type="match status" value="1"/>
</dbReference>
<keyword evidence="10" id="KW-0413">Isomerase</keyword>
<keyword evidence="7 15" id="KW-0067">ATP-binding</keyword>
<dbReference type="Pfam" id="PF00580">
    <property type="entry name" value="UvrD-helicase"/>
    <property type="match status" value="1"/>
</dbReference>
<evidence type="ECO:0000256" key="2">
    <source>
        <dbReference type="ARBA" id="ARBA00022741"/>
    </source>
</evidence>
<dbReference type="PROSITE" id="PS51198">
    <property type="entry name" value="UVRD_HELICASE_ATP_BIND"/>
    <property type="match status" value="1"/>
</dbReference>
<dbReference type="InterPro" id="IPR014016">
    <property type="entry name" value="UvrD-like_ATP-bd"/>
</dbReference>
<dbReference type="AlphaFoldDB" id="A0A3Q8XLA1"/>
<evidence type="ECO:0000256" key="7">
    <source>
        <dbReference type="ARBA" id="ARBA00022840"/>
    </source>
</evidence>
<dbReference type="InterPro" id="IPR038726">
    <property type="entry name" value="PDDEXK_AddAB-type"/>
</dbReference>
<name>A0A3Q8XLA1_9HYPH</name>
<dbReference type="PROSITE" id="PS51217">
    <property type="entry name" value="UVRD_HELICASE_CTER"/>
    <property type="match status" value="1"/>
</dbReference>
<gene>
    <name evidence="19" type="primary">addA</name>
    <name evidence="19" type="ORF">D5400_02435</name>
</gene>
<dbReference type="OrthoDB" id="9810135at2"/>
<evidence type="ECO:0000256" key="14">
    <source>
        <dbReference type="ARBA" id="ARBA00048988"/>
    </source>
</evidence>
<dbReference type="InterPro" id="IPR014151">
    <property type="entry name" value="DNA_helicase_AddA"/>
</dbReference>
<keyword evidence="2 15" id="KW-0547">Nucleotide-binding</keyword>
<keyword evidence="3" id="KW-0227">DNA damage</keyword>
<feature type="domain" description="UvrD-like helicase C-terminal" evidence="18">
    <location>
        <begin position="530"/>
        <end position="803"/>
    </location>
</feature>
<evidence type="ECO:0000256" key="3">
    <source>
        <dbReference type="ARBA" id="ARBA00022763"/>
    </source>
</evidence>
<dbReference type="InterPro" id="IPR000212">
    <property type="entry name" value="DNA_helicase_UvrD/REP"/>
</dbReference>
<keyword evidence="5 15" id="KW-0347">Helicase</keyword>
<dbReference type="EMBL" id="CP032509">
    <property type="protein sequence ID" value="AZN70286.1"/>
    <property type="molecule type" value="Genomic_DNA"/>
</dbReference>
<keyword evidence="9" id="KW-0234">DNA repair</keyword>
<dbReference type="GO" id="GO:0003677">
    <property type="term" value="F:DNA binding"/>
    <property type="evidence" value="ECO:0007669"/>
    <property type="project" value="UniProtKB-KW"/>
</dbReference>
<evidence type="ECO:0000256" key="16">
    <source>
        <dbReference type="SAM" id="MobiDB-lite"/>
    </source>
</evidence>
<dbReference type="NCBIfam" id="TIGR02784">
    <property type="entry name" value="addA_alphas"/>
    <property type="match status" value="1"/>
</dbReference>
<dbReference type="GO" id="GO:0043138">
    <property type="term" value="F:3'-5' DNA helicase activity"/>
    <property type="evidence" value="ECO:0007669"/>
    <property type="project" value="UniProtKB-EC"/>
</dbReference>
<comment type="catalytic activity">
    <reaction evidence="14">
        <text>ATP + H2O = ADP + phosphate + H(+)</text>
        <dbReference type="Rhea" id="RHEA:13065"/>
        <dbReference type="ChEBI" id="CHEBI:15377"/>
        <dbReference type="ChEBI" id="CHEBI:15378"/>
        <dbReference type="ChEBI" id="CHEBI:30616"/>
        <dbReference type="ChEBI" id="CHEBI:43474"/>
        <dbReference type="ChEBI" id="CHEBI:456216"/>
        <dbReference type="EC" id="5.6.2.4"/>
    </reaction>
</comment>
<evidence type="ECO:0000259" key="17">
    <source>
        <dbReference type="PROSITE" id="PS51198"/>
    </source>
</evidence>
<feature type="region of interest" description="Disordered" evidence="16">
    <location>
        <begin position="988"/>
        <end position="1007"/>
    </location>
</feature>
<dbReference type="GO" id="GO:0004527">
    <property type="term" value="F:exonuclease activity"/>
    <property type="evidence" value="ECO:0007669"/>
    <property type="project" value="UniProtKB-KW"/>
</dbReference>
<dbReference type="Gene3D" id="3.90.320.10">
    <property type="match status" value="1"/>
</dbReference>
<reference evidence="19 20" key="1">
    <citation type="submission" date="2018-09" db="EMBL/GenBank/DDBJ databases">
        <title>Marinorhizobium profundi gen. nov., sp. nov., isolated from a deep-sea sediment sample from the New Britain Trench and proposal of Marinorhizobiaceae fam. nov. in the order Rhizobiales of the class Alphaproteobacteria.</title>
        <authorList>
            <person name="Cao J."/>
        </authorList>
    </citation>
    <scope>NUCLEOTIDE SEQUENCE [LARGE SCALE GENOMIC DNA]</scope>
    <source>
        <strain evidence="19 20">WS11</strain>
    </source>
</reference>
<evidence type="ECO:0000256" key="1">
    <source>
        <dbReference type="ARBA" id="ARBA00022722"/>
    </source>
</evidence>
<evidence type="ECO:0000313" key="19">
    <source>
        <dbReference type="EMBL" id="AZN70286.1"/>
    </source>
</evidence>
<proteinExistence type="predicted"/>
<evidence type="ECO:0000256" key="5">
    <source>
        <dbReference type="ARBA" id="ARBA00022806"/>
    </source>
</evidence>
<evidence type="ECO:0000313" key="20">
    <source>
        <dbReference type="Proteomes" id="UP000268192"/>
    </source>
</evidence>
<evidence type="ECO:0000259" key="18">
    <source>
        <dbReference type="PROSITE" id="PS51217"/>
    </source>
</evidence>
<dbReference type="InterPro" id="IPR014017">
    <property type="entry name" value="DNA_helicase_UvrD-like_C"/>
</dbReference>
<dbReference type="GO" id="GO:0000725">
    <property type="term" value="P:recombinational repair"/>
    <property type="evidence" value="ECO:0007669"/>
    <property type="project" value="TreeGrafter"/>
</dbReference>
<sequence>MSEPETLYDLNWTSRQQARASDPRASAWVAANAGSGKTHVLAERVIRLLLAGARPSGILCLTYTKAAAAEMSNRVFSRLSKWTSLSDEALATELHKLEGQMPDAIKLGAARRLFARALETPGGLKIQTIHAFCEALLHQFPLEANVAAHFEVMDDGESATLLAEARRSLLSATTIETEEHLAAGFQRILEAVGEFGLDELLDSLIRQRTLVGRFHDAARAGAGIDTELYRRTGIDPHETEEAIAGHAWPLEAFPAHLLDLFDSVARSGKAASPKKFVENLKSAALQAPTERYAALVQCFLTKDGSPRSTRNIASADITAAIPDIEERLASAAAQVLAVKDRLALWRMLELTKAAHVLAARLLSDYDRLKRQRGRLDFDDLVERATALLSEKGASAWVHYKLDQGIDHILVDEAQDTSPRQWAIVGRLAEEFFAGEEQQRVPRTLFAVGDEKQSIYSFQGARPERFREEGRHAASRATASARQFETVALRQSFRSTADVLDAVDAVFAEADHKRGLGADDELIKHSTARGGDIGRVDLWEMIGKEKRLDDEDWTAPFDDTPESDPKAQLARRVAGTIRQWVGRETIMTKKGRRPIAAGDILVLVRKRDGFVNALSRELKKSPTVPIAGADRLKLADHIAVKDLVALGRAIVLPDDDLALAAALKSPLFGLSEDDLFALCHGRPGNRGVFDALREHADRQVSPFDRAFARLEHWRQTARDLSVHDFYAELLGPGGVRADFLARLGHEAADLLDEFLSFALDHERTGLPGLEAFLAVLQAQSPEIKREMEQGRDEVRVMTVHASKGLEAPIVFLVDSGGAAVQATHVPKLREMVGEGPEPILWVPGKDYENSVTRAIRQSLEASAEEEYRRLLYVGLTRAADRLVVCGYHGINAPSGAHWHSMVASALSKSEKARQIEFSAGDQQWAGLSFGGELEPVTHKDAEQSSASDALRDLPLVLQRPLPLPARPPRPLVPSGASAIIDGASEGGSVRSPLFDRSDSAGKGAAEGLERGRMMHRMLQMLPAIEAEDREAAAYRYIERAAPHLDEEAASGLAAEALSILDDPQFAEVFAPGSRAEVSVMGTMRLSGRDHVVSGRLDRMVVLPDRVLIVDYKTNRPAIERLEDVSFAHRAQMALYRDLIAPLYPGRHISAALVYTQAPSIIALPNSVLEAAIAELTTK</sequence>
<dbReference type="SUPFAM" id="SSF52540">
    <property type="entry name" value="P-loop containing nucleoside triphosphate hydrolases"/>
    <property type="match status" value="1"/>
</dbReference>
<dbReference type="GO" id="GO:0033202">
    <property type="term" value="C:DNA helicase complex"/>
    <property type="evidence" value="ECO:0007669"/>
    <property type="project" value="TreeGrafter"/>
</dbReference>
<dbReference type="Pfam" id="PF12705">
    <property type="entry name" value="PDDEXK_1"/>
    <property type="match status" value="1"/>
</dbReference>
<keyword evidence="20" id="KW-1185">Reference proteome</keyword>
<dbReference type="InterPro" id="IPR011604">
    <property type="entry name" value="PDDEXK-like_dom_sf"/>
</dbReference>
<organism evidence="19 20">
    <name type="scientific">Georhizobium profundi</name>
    <dbReference type="NCBI Taxonomy" id="2341112"/>
    <lineage>
        <taxon>Bacteria</taxon>
        <taxon>Pseudomonadati</taxon>
        <taxon>Pseudomonadota</taxon>
        <taxon>Alphaproteobacteria</taxon>
        <taxon>Hyphomicrobiales</taxon>
        <taxon>Rhizobiaceae</taxon>
        <taxon>Georhizobium</taxon>
    </lineage>
</organism>
<dbReference type="Proteomes" id="UP000268192">
    <property type="component" value="Chromosome"/>
</dbReference>
<protein>
    <recommendedName>
        <fullName evidence="12">DNA 3'-5' helicase</fullName>
        <ecNumber evidence="12">5.6.2.4</ecNumber>
    </recommendedName>
    <alternativeName>
        <fullName evidence="13">DNA 3'-5' helicase II</fullName>
    </alternativeName>
</protein>
<dbReference type="Gene3D" id="3.40.50.300">
    <property type="entry name" value="P-loop containing nucleotide triphosphate hydrolases"/>
    <property type="match status" value="4"/>
</dbReference>
<keyword evidence="6" id="KW-0269">Exonuclease</keyword>
<evidence type="ECO:0000256" key="11">
    <source>
        <dbReference type="ARBA" id="ARBA00034617"/>
    </source>
</evidence>
<dbReference type="KEGG" id="abaw:D5400_02435"/>
<dbReference type="PANTHER" id="PTHR11070">
    <property type="entry name" value="UVRD / RECB / PCRA DNA HELICASE FAMILY MEMBER"/>
    <property type="match status" value="1"/>
</dbReference>
<evidence type="ECO:0000256" key="9">
    <source>
        <dbReference type="ARBA" id="ARBA00023204"/>
    </source>
</evidence>